<reference evidence="3 4" key="1">
    <citation type="submission" date="2022-03" db="EMBL/GenBank/DDBJ databases">
        <title>A chromosomal length assembly of Cordylochernes scorpioides.</title>
        <authorList>
            <person name="Zeh D."/>
            <person name="Zeh J."/>
        </authorList>
    </citation>
    <scope>NUCLEOTIDE SEQUENCE [LARGE SCALE GENOMIC DNA]</scope>
    <source>
        <strain evidence="3">IN4F17</strain>
        <tissue evidence="3">Whole Body</tissue>
    </source>
</reference>
<accession>A0ABY6LUX3</accession>
<feature type="domain" description="Ig-like" evidence="2">
    <location>
        <begin position="113"/>
        <end position="205"/>
    </location>
</feature>
<keyword evidence="1" id="KW-0393">Immunoglobulin domain</keyword>
<proteinExistence type="predicted"/>
<dbReference type="PANTHER" id="PTHR10075:SF92">
    <property type="entry name" value="PROTEIN TURTLE"/>
    <property type="match status" value="1"/>
</dbReference>
<dbReference type="EMBL" id="CP092886">
    <property type="protein sequence ID" value="UYV84878.1"/>
    <property type="molecule type" value="Genomic_DNA"/>
</dbReference>
<evidence type="ECO:0000313" key="3">
    <source>
        <dbReference type="EMBL" id="UYV84878.1"/>
    </source>
</evidence>
<evidence type="ECO:0000256" key="1">
    <source>
        <dbReference type="ARBA" id="ARBA00023319"/>
    </source>
</evidence>
<dbReference type="InterPro" id="IPR007110">
    <property type="entry name" value="Ig-like_dom"/>
</dbReference>
<evidence type="ECO:0000259" key="2">
    <source>
        <dbReference type="PROSITE" id="PS50835"/>
    </source>
</evidence>
<feature type="domain" description="Ig-like" evidence="2">
    <location>
        <begin position="209"/>
        <end position="300"/>
    </location>
</feature>
<dbReference type="Proteomes" id="UP001235939">
    <property type="component" value="Chromosome X"/>
</dbReference>
<dbReference type="SMART" id="SM00409">
    <property type="entry name" value="IG"/>
    <property type="match status" value="3"/>
</dbReference>
<name>A0ABY6LUX3_9ARAC</name>
<dbReference type="InterPro" id="IPR036179">
    <property type="entry name" value="Ig-like_dom_sf"/>
</dbReference>
<dbReference type="Pfam" id="PF13927">
    <property type="entry name" value="Ig_3"/>
    <property type="match status" value="3"/>
</dbReference>
<feature type="domain" description="Ig-like" evidence="2">
    <location>
        <begin position="11"/>
        <end position="89"/>
    </location>
</feature>
<dbReference type="SUPFAM" id="SSF48726">
    <property type="entry name" value="Immunoglobulin"/>
    <property type="match status" value="3"/>
</dbReference>
<dbReference type="InterPro" id="IPR013783">
    <property type="entry name" value="Ig-like_fold"/>
</dbReference>
<keyword evidence="4" id="KW-1185">Reference proteome</keyword>
<sequence>MWLLEWVAAPPHFRARPPDVQYVKVGESITLTCEADGSPNPTISWFKNGLPLDAASQLRIGSVRQADIGDYMCVARNREGSVSATAKVIVAGEYLVVYSSEKKSLKNVCDAGPAVIIVPPHNLTKLEGKQAELVCEARALPANITHHWFHNGVEITQLSWLDQRAMVRKDGSLYINPTHAEDSGLYSCEVSNGIGTPETASAYLSIEYPARVTYSPTIQYLPQGLSGIVRCYVQASPPFTRIAWTKDQRPFDPNSTPSVVTLNNGSLLFQRVSHEHQGRYRCEPHNDHGTAGPSNEMEVLVRGEWPVT</sequence>
<dbReference type="InterPro" id="IPR003598">
    <property type="entry name" value="Ig_sub2"/>
</dbReference>
<evidence type="ECO:0000313" key="4">
    <source>
        <dbReference type="Proteomes" id="UP001235939"/>
    </source>
</evidence>
<dbReference type="PANTHER" id="PTHR10075">
    <property type="entry name" value="BASIGIN RELATED"/>
    <property type="match status" value="1"/>
</dbReference>
<dbReference type="Gene3D" id="2.60.40.10">
    <property type="entry name" value="Immunoglobulins"/>
    <property type="match status" value="3"/>
</dbReference>
<dbReference type="CDD" id="cd00096">
    <property type="entry name" value="Ig"/>
    <property type="match status" value="1"/>
</dbReference>
<dbReference type="PROSITE" id="PS50835">
    <property type="entry name" value="IG_LIKE"/>
    <property type="match status" value="3"/>
</dbReference>
<organism evidence="3 4">
    <name type="scientific">Cordylochernes scorpioides</name>
    <dbReference type="NCBI Taxonomy" id="51811"/>
    <lineage>
        <taxon>Eukaryota</taxon>
        <taxon>Metazoa</taxon>
        <taxon>Ecdysozoa</taxon>
        <taxon>Arthropoda</taxon>
        <taxon>Chelicerata</taxon>
        <taxon>Arachnida</taxon>
        <taxon>Pseudoscorpiones</taxon>
        <taxon>Cheliferoidea</taxon>
        <taxon>Chernetidae</taxon>
        <taxon>Cordylochernes</taxon>
    </lineage>
</organism>
<dbReference type="InterPro" id="IPR003599">
    <property type="entry name" value="Ig_sub"/>
</dbReference>
<protein>
    <submittedName>
        <fullName evidence="3">IGSF9B</fullName>
    </submittedName>
</protein>
<dbReference type="SMART" id="SM00408">
    <property type="entry name" value="IGc2"/>
    <property type="match status" value="3"/>
</dbReference>
<gene>
    <name evidence="3" type="ORF">LAZ67_X003852</name>
</gene>